<organism evidence="3 4">
    <name type="scientific">Lysobacter hankyongensis</name>
    <dbReference type="NCBI Taxonomy" id="1176535"/>
    <lineage>
        <taxon>Bacteria</taxon>
        <taxon>Pseudomonadati</taxon>
        <taxon>Pseudomonadota</taxon>
        <taxon>Gammaproteobacteria</taxon>
        <taxon>Lysobacterales</taxon>
        <taxon>Lysobacteraceae</taxon>
        <taxon>Lysobacter</taxon>
    </lineage>
</organism>
<gene>
    <name evidence="3" type="ORF">GCM10023307_38340</name>
</gene>
<comment type="subcellular location">
    <subcellularLocation>
        <location evidence="1">Periplasm</location>
    </subcellularLocation>
</comment>
<dbReference type="InterPro" id="IPR039246">
    <property type="entry name" value="Flagellar_FlgA"/>
</dbReference>
<dbReference type="Pfam" id="PF13144">
    <property type="entry name" value="ChapFlgA"/>
    <property type="match status" value="1"/>
</dbReference>
<dbReference type="EMBL" id="BAABJE010000030">
    <property type="protein sequence ID" value="GAA4807875.1"/>
    <property type="molecule type" value="Genomic_DNA"/>
</dbReference>
<keyword evidence="4" id="KW-1185">Reference proteome</keyword>
<evidence type="ECO:0000313" key="4">
    <source>
        <dbReference type="Proteomes" id="UP001499959"/>
    </source>
</evidence>
<name>A0ABP9CEG7_9GAMM</name>
<sequence>MSRLLALAMAAALASPSPATQTLPAADIQREVDLALAQRLREAGSSARIVAISGVRDQSLPAGRAKAEVGAIAGRWPRARAGVPVRLTVDGRAVRTVTAWVETTDVRRVLTYADAANARTAGDALRLAAGDVDMTCCDGSAVADADALRGQRLRRAVRAGAPVLPSDFEPMPDVAERQQVTIEVVRGPVRLTTIGTALADGHIGQTIAVRPDASDSAVVARVIDKKKVSLEE</sequence>
<dbReference type="Proteomes" id="UP001499959">
    <property type="component" value="Unassembled WGS sequence"/>
</dbReference>
<proteinExistence type="inferred from homology"/>
<reference evidence="4" key="1">
    <citation type="journal article" date="2019" name="Int. J. Syst. Evol. Microbiol.">
        <title>The Global Catalogue of Microorganisms (GCM) 10K type strain sequencing project: providing services to taxonomists for standard genome sequencing and annotation.</title>
        <authorList>
            <consortium name="The Broad Institute Genomics Platform"/>
            <consortium name="The Broad Institute Genome Sequencing Center for Infectious Disease"/>
            <person name="Wu L."/>
            <person name="Ma J."/>
        </authorList>
    </citation>
    <scope>NUCLEOTIDE SEQUENCE [LARGE SCALE GENOMIC DNA]</scope>
    <source>
        <strain evidence="4">JCM 18204</strain>
    </source>
</reference>
<dbReference type="Gene3D" id="2.30.30.760">
    <property type="match status" value="1"/>
</dbReference>
<keyword evidence="1" id="KW-0732">Signal</keyword>
<feature type="chain" id="PRO_5044957905" description="Flagella basal body P-ring formation protein FlgA" evidence="1">
    <location>
        <begin position="20"/>
        <end position="232"/>
    </location>
</feature>
<dbReference type="PANTHER" id="PTHR36307:SF1">
    <property type="entry name" value="FLAGELLA BASAL BODY P-RING FORMATION PROTEIN FLGA"/>
    <property type="match status" value="1"/>
</dbReference>
<dbReference type="InterPro" id="IPR017585">
    <property type="entry name" value="SAF_FlgA"/>
</dbReference>
<evidence type="ECO:0000313" key="3">
    <source>
        <dbReference type="EMBL" id="GAA4807875.1"/>
    </source>
</evidence>
<protein>
    <recommendedName>
        <fullName evidence="1">Flagella basal body P-ring formation protein FlgA</fullName>
    </recommendedName>
</protein>
<accession>A0ABP9CEG7</accession>
<dbReference type="NCBIfam" id="TIGR03170">
    <property type="entry name" value="flgA_cterm"/>
    <property type="match status" value="1"/>
</dbReference>
<comment type="caution">
    <text evidence="3">The sequence shown here is derived from an EMBL/GenBank/DDBJ whole genome shotgun (WGS) entry which is preliminary data.</text>
</comment>
<keyword evidence="1" id="KW-1005">Bacterial flagellum biogenesis</keyword>
<comment type="function">
    <text evidence="1">Involved in the assembly process of the P-ring formation. It may associate with FlgF on the rod constituting a structure essential for the P-ring assembly or may act as a modulator protein for the P-ring assembly.</text>
</comment>
<dbReference type="RefSeq" id="WP_345304982.1">
    <property type="nucleotide sequence ID" value="NZ_BAABJE010000030.1"/>
</dbReference>
<comment type="similarity">
    <text evidence="1">Belongs to the FlgA family.</text>
</comment>
<keyword evidence="1" id="KW-0574">Periplasm</keyword>
<feature type="signal peptide" evidence="1">
    <location>
        <begin position="1"/>
        <end position="19"/>
    </location>
</feature>
<evidence type="ECO:0000259" key="2">
    <source>
        <dbReference type="Pfam" id="PF13144"/>
    </source>
</evidence>
<dbReference type="PANTHER" id="PTHR36307">
    <property type="entry name" value="FLAGELLA BASAL BODY P-RING FORMATION PROTEIN FLGA"/>
    <property type="match status" value="1"/>
</dbReference>
<evidence type="ECO:0000256" key="1">
    <source>
        <dbReference type="RuleBase" id="RU362063"/>
    </source>
</evidence>
<feature type="domain" description="Flagella basal body P-ring formation protein FlgA SAF" evidence="2">
    <location>
        <begin position="134"/>
        <end position="229"/>
    </location>
</feature>